<protein>
    <submittedName>
        <fullName evidence="1">Uncharacterized protein</fullName>
    </submittedName>
</protein>
<reference evidence="1" key="1">
    <citation type="journal article" date="2011" name="J. Antimicrob. Chemother.">
        <title>Antibiotic and antiseptic resistance genes are linked on a novel mobile genetic element: Tn6087.</title>
        <authorList>
            <person name="Ciric L."/>
            <person name="Mullany P."/>
            <person name="Roberts A.P."/>
        </authorList>
    </citation>
    <scope>NUCLEOTIDE SEQUENCE</scope>
    <source>
        <strain evidence="1">F.MI.5</strain>
    </source>
</reference>
<accession>E9NM64</accession>
<dbReference type="EMBL" id="HQ663849">
    <property type="protein sequence ID" value="ADV76292.1"/>
    <property type="molecule type" value="Genomic_DNA"/>
</dbReference>
<dbReference type="AlphaFoldDB" id="E9NM64"/>
<organism evidence="1">
    <name type="scientific">Streptococcus oralis</name>
    <dbReference type="NCBI Taxonomy" id="1303"/>
    <lineage>
        <taxon>Bacteria</taxon>
        <taxon>Bacillati</taxon>
        <taxon>Bacillota</taxon>
        <taxon>Bacilli</taxon>
        <taxon>Lactobacillales</taxon>
        <taxon>Streptococcaceae</taxon>
        <taxon>Streptococcus</taxon>
    </lineage>
</organism>
<evidence type="ECO:0000313" key="1">
    <source>
        <dbReference type="EMBL" id="ADV76292.1"/>
    </source>
</evidence>
<proteinExistence type="predicted"/>
<name>E9NM64_STROR</name>
<sequence>MRCLFFYPILKGSELMKTKNQES</sequence>